<dbReference type="CDD" id="cd08899">
    <property type="entry name" value="SRPBCC_CalC_Aha1-like_6"/>
    <property type="match status" value="1"/>
</dbReference>
<dbReference type="InterPro" id="IPR023393">
    <property type="entry name" value="START-like_dom_sf"/>
</dbReference>
<protein>
    <submittedName>
        <fullName evidence="3">Uncharacterized protein YndB with AHSA1/START domain</fullName>
    </submittedName>
</protein>
<dbReference type="EMBL" id="JACHIW010000002">
    <property type="protein sequence ID" value="MBB5158226.1"/>
    <property type="molecule type" value="Genomic_DNA"/>
</dbReference>
<dbReference type="RefSeq" id="WP_184729910.1">
    <property type="nucleotide sequence ID" value="NZ_JACHIW010000002.1"/>
</dbReference>
<dbReference type="Pfam" id="PF08327">
    <property type="entry name" value="AHSA1"/>
    <property type="match status" value="1"/>
</dbReference>
<sequence length="311" mass="34928">MTTNTTLTMIGDRPVLRLQRLLHHPPEKVWQAITDPAELAHWFPARIDFDQPVIGAPMRFTFEGSADSDEGEILEADPPKVFAFRWDSDVIRCELLPHPEGCLLVFSHTLHGPDSDRPSAARHAAGWDACLDGLSARLSGTTAEFCMQTWFERAESYIEQFGLGEGELDPTEHGWTIHFERDLVQPPEQVWALITDNGQPATGDQPPLHSTHGFGQAAALTTVEAPHVLEYAWQPGGTVRFQLRTQHPIGTRLRLTHTVPTAQADQRATLLAAWQVYFEILFAALHGDIRGPWPTDRTEVLREHYTRRLGD</sequence>
<proteinExistence type="inferred from homology"/>
<dbReference type="InterPro" id="IPR013538">
    <property type="entry name" value="ASHA1/2-like_C"/>
</dbReference>
<dbReference type="Proteomes" id="UP000584374">
    <property type="component" value="Unassembled WGS sequence"/>
</dbReference>
<dbReference type="AlphaFoldDB" id="A0A840QCV6"/>
<comment type="caution">
    <text evidence="3">The sequence shown here is derived from an EMBL/GenBank/DDBJ whole genome shotgun (WGS) entry which is preliminary data.</text>
</comment>
<dbReference type="SUPFAM" id="SSF55961">
    <property type="entry name" value="Bet v1-like"/>
    <property type="match status" value="2"/>
</dbReference>
<evidence type="ECO:0000313" key="4">
    <source>
        <dbReference type="Proteomes" id="UP000584374"/>
    </source>
</evidence>
<evidence type="ECO:0000259" key="2">
    <source>
        <dbReference type="Pfam" id="PF08327"/>
    </source>
</evidence>
<keyword evidence="4" id="KW-1185">Reference proteome</keyword>
<dbReference type="Gene3D" id="3.30.530.20">
    <property type="match status" value="2"/>
</dbReference>
<feature type="domain" description="Activator of Hsp90 ATPase homologue 1/2-like C-terminal" evidence="2">
    <location>
        <begin position="24"/>
        <end position="138"/>
    </location>
</feature>
<evidence type="ECO:0000313" key="3">
    <source>
        <dbReference type="EMBL" id="MBB5158226.1"/>
    </source>
</evidence>
<evidence type="ECO:0000256" key="1">
    <source>
        <dbReference type="ARBA" id="ARBA00006817"/>
    </source>
</evidence>
<accession>A0A840QCV6</accession>
<reference evidence="3 4" key="1">
    <citation type="submission" date="2020-08" db="EMBL/GenBank/DDBJ databases">
        <title>Sequencing the genomes of 1000 actinobacteria strains.</title>
        <authorList>
            <person name="Klenk H.-P."/>
        </authorList>
    </citation>
    <scope>NUCLEOTIDE SEQUENCE [LARGE SCALE GENOMIC DNA]</scope>
    <source>
        <strain evidence="3 4">DSM 45584</strain>
    </source>
</reference>
<name>A0A840QCV6_9PSEU</name>
<comment type="similarity">
    <text evidence="1">Belongs to the AHA1 family.</text>
</comment>
<organism evidence="3 4">
    <name type="scientific">Saccharopolyspora phatthalungensis</name>
    <dbReference type="NCBI Taxonomy" id="664693"/>
    <lineage>
        <taxon>Bacteria</taxon>
        <taxon>Bacillati</taxon>
        <taxon>Actinomycetota</taxon>
        <taxon>Actinomycetes</taxon>
        <taxon>Pseudonocardiales</taxon>
        <taxon>Pseudonocardiaceae</taxon>
        <taxon>Saccharopolyspora</taxon>
    </lineage>
</organism>
<gene>
    <name evidence="3" type="ORF">BJ970_005825</name>
</gene>